<dbReference type="Proteomes" id="UP000694005">
    <property type="component" value="Chromosome A07"/>
</dbReference>
<sequence>ASSKIQIKNNHQFFIVQRFSEPSSMAPSAAMLILSHPLISHKTTNQSPSSPSFKSRRVFDFLLPWKSSDSEEVGLSRLVFGDPATLEKRFQEALELSCW</sequence>
<evidence type="ECO:0000313" key="2">
    <source>
        <dbReference type="Proteomes" id="UP000694005"/>
    </source>
</evidence>
<dbReference type="Gramene" id="A07p34780.2_BraZ1">
    <property type="protein sequence ID" value="A07p34780.2_BraZ1.CDS.1"/>
    <property type="gene ID" value="A07g34780.2_BraZ1"/>
</dbReference>
<evidence type="ECO:0000313" key="1">
    <source>
        <dbReference type="EMBL" id="CAG7903834.1"/>
    </source>
</evidence>
<organism evidence="1 2">
    <name type="scientific">Brassica campestris</name>
    <name type="common">Field mustard</name>
    <dbReference type="NCBI Taxonomy" id="3711"/>
    <lineage>
        <taxon>Eukaryota</taxon>
        <taxon>Viridiplantae</taxon>
        <taxon>Streptophyta</taxon>
        <taxon>Embryophyta</taxon>
        <taxon>Tracheophyta</taxon>
        <taxon>Spermatophyta</taxon>
        <taxon>Magnoliopsida</taxon>
        <taxon>eudicotyledons</taxon>
        <taxon>Gunneridae</taxon>
        <taxon>Pentapetalae</taxon>
        <taxon>rosids</taxon>
        <taxon>malvids</taxon>
        <taxon>Brassicales</taxon>
        <taxon>Brassicaceae</taxon>
        <taxon>Brassiceae</taxon>
        <taxon>Brassica</taxon>
    </lineage>
</organism>
<proteinExistence type="predicted"/>
<protein>
    <submittedName>
        <fullName evidence="1">Uncharacterized protein</fullName>
    </submittedName>
</protein>
<name>A0A8D9HS52_BRACM</name>
<dbReference type="EMBL" id="LS974623">
    <property type="protein sequence ID" value="CAG7903834.1"/>
    <property type="molecule type" value="Genomic_DNA"/>
</dbReference>
<reference evidence="1 2" key="1">
    <citation type="submission" date="2021-07" db="EMBL/GenBank/DDBJ databases">
        <authorList>
            <consortium name="Genoscope - CEA"/>
            <person name="William W."/>
        </authorList>
    </citation>
    <scope>NUCLEOTIDE SEQUENCE [LARGE SCALE GENOMIC DNA]</scope>
</reference>
<dbReference type="AlphaFoldDB" id="A0A8D9HS52"/>
<feature type="non-terminal residue" evidence="1">
    <location>
        <position position="1"/>
    </location>
</feature>
<accession>A0A8D9HS52</accession>
<gene>
    <name evidence="1" type="ORF">BRAPAZ1V2_A07P34780.2</name>
</gene>